<dbReference type="Pfam" id="PF14543">
    <property type="entry name" value="TAXi_N"/>
    <property type="match status" value="1"/>
</dbReference>
<dbReference type="FunFam" id="2.40.70.10:FF:000041">
    <property type="entry name" value="Basic 7S globulin"/>
    <property type="match status" value="1"/>
</dbReference>
<dbReference type="GO" id="GO:0006508">
    <property type="term" value="P:proteolysis"/>
    <property type="evidence" value="ECO:0007669"/>
    <property type="project" value="InterPro"/>
</dbReference>
<dbReference type="EMBL" id="JACGWO010000001">
    <property type="protein sequence ID" value="KAK4441687.1"/>
    <property type="molecule type" value="Genomic_DNA"/>
</dbReference>
<dbReference type="InterPro" id="IPR001461">
    <property type="entry name" value="Aspartic_peptidase_A1"/>
</dbReference>
<accession>A0AAE1Z495</accession>
<keyword evidence="4" id="KW-0732">Signal</keyword>
<reference evidence="7" key="1">
    <citation type="submission" date="2020-06" db="EMBL/GenBank/DDBJ databases">
        <authorList>
            <person name="Li T."/>
            <person name="Hu X."/>
            <person name="Zhang T."/>
            <person name="Song X."/>
            <person name="Zhang H."/>
            <person name="Dai N."/>
            <person name="Sheng W."/>
            <person name="Hou X."/>
            <person name="Wei L."/>
        </authorList>
    </citation>
    <scope>NUCLEOTIDE SEQUENCE</scope>
    <source>
        <strain evidence="7">3651</strain>
        <tissue evidence="7">Leaf</tissue>
    </source>
</reference>
<gene>
    <name evidence="7" type="ORF">Salat_0503600</name>
</gene>
<comment type="subcellular location">
    <subcellularLocation>
        <location evidence="1">Secreted</location>
        <location evidence="1">Extracellular space</location>
    </subcellularLocation>
</comment>
<name>A0AAE1Z495_9LAMI</name>
<evidence type="ECO:0000256" key="2">
    <source>
        <dbReference type="ARBA" id="ARBA00007447"/>
    </source>
</evidence>
<evidence type="ECO:0000313" key="7">
    <source>
        <dbReference type="EMBL" id="KAK4441687.1"/>
    </source>
</evidence>
<dbReference type="GO" id="GO:0004190">
    <property type="term" value="F:aspartic-type endopeptidase activity"/>
    <property type="evidence" value="ECO:0007669"/>
    <property type="project" value="InterPro"/>
</dbReference>
<keyword evidence="8" id="KW-1185">Reference proteome</keyword>
<dbReference type="InterPro" id="IPR032799">
    <property type="entry name" value="TAXi_C"/>
</dbReference>
<dbReference type="InterPro" id="IPR021109">
    <property type="entry name" value="Peptidase_aspartic_dom_sf"/>
</dbReference>
<evidence type="ECO:0000259" key="6">
    <source>
        <dbReference type="Pfam" id="PF14543"/>
    </source>
</evidence>
<evidence type="ECO:0000256" key="3">
    <source>
        <dbReference type="ARBA" id="ARBA00022525"/>
    </source>
</evidence>
<proteinExistence type="inferred from homology"/>
<dbReference type="Pfam" id="PF14541">
    <property type="entry name" value="TAXi_C"/>
    <property type="match status" value="1"/>
</dbReference>
<evidence type="ECO:0000259" key="5">
    <source>
        <dbReference type="Pfam" id="PF14541"/>
    </source>
</evidence>
<evidence type="ECO:0000256" key="1">
    <source>
        <dbReference type="ARBA" id="ARBA00004239"/>
    </source>
</evidence>
<feature type="domain" description="Xylanase inhibitor C-terminal" evidence="5">
    <location>
        <begin position="280"/>
        <end position="443"/>
    </location>
</feature>
<comment type="caution">
    <text evidence="7">The sequence shown here is derived from an EMBL/GenBank/DDBJ whole genome shotgun (WGS) entry which is preliminary data.</text>
</comment>
<dbReference type="InterPro" id="IPR032861">
    <property type="entry name" value="TAXi_N"/>
</dbReference>
<organism evidence="7 8">
    <name type="scientific">Sesamum alatum</name>
    <dbReference type="NCBI Taxonomy" id="300844"/>
    <lineage>
        <taxon>Eukaryota</taxon>
        <taxon>Viridiplantae</taxon>
        <taxon>Streptophyta</taxon>
        <taxon>Embryophyta</taxon>
        <taxon>Tracheophyta</taxon>
        <taxon>Spermatophyta</taxon>
        <taxon>Magnoliopsida</taxon>
        <taxon>eudicotyledons</taxon>
        <taxon>Gunneridae</taxon>
        <taxon>Pentapetalae</taxon>
        <taxon>asterids</taxon>
        <taxon>lamiids</taxon>
        <taxon>Lamiales</taxon>
        <taxon>Pedaliaceae</taxon>
        <taxon>Sesamum</taxon>
    </lineage>
</organism>
<keyword evidence="3" id="KW-0964">Secreted</keyword>
<evidence type="ECO:0000313" key="8">
    <source>
        <dbReference type="Proteomes" id="UP001293254"/>
    </source>
</evidence>
<dbReference type="GO" id="GO:0005576">
    <property type="term" value="C:extracellular region"/>
    <property type="evidence" value="ECO:0007669"/>
    <property type="project" value="UniProtKB-SubCell"/>
</dbReference>
<dbReference type="PANTHER" id="PTHR47965:SF67">
    <property type="entry name" value="BASIC 7S GLOBULIN 2-LIKE"/>
    <property type="match status" value="1"/>
</dbReference>
<protein>
    <submittedName>
        <fullName evidence="7">Aspartic proteinase GIP1</fullName>
    </submittedName>
</protein>
<reference evidence="7" key="2">
    <citation type="journal article" date="2024" name="Plant">
        <title>Genomic evolution and insights into agronomic trait innovations of Sesamum species.</title>
        <authorList>
            <person name="Miao H."/>
            <person name="Wang L."/>
            <person name="Qu L."/>
            <person name="Liu H."/>
            <person name="Sun Y."/>
            <person name="Le M."/>
            <person name="Wang Q."/>
            <person name="Wei S."/>
            <person name="Zheng Y."/>
            <person name="Lin W."/>
            <person name="Duan Y."/>
            <person name="Cao H."/>
            <person name="Xiong S."/>
            <person name="Wang X."/>
            <person name="Wei L."/>
            <person name="Li C."/>
            <person name="Ma Q."/>
            <person name="Ju M."/>
            <person name="Zhao R."/>
            <person name="Li G."/>
            <person name="Mu C."/>
            <person name="Tian Q."/>
            <person name="Mei H."/>
            <person name="Zhang T."/>
            <person name="Gao T."/>
            <person name="Zhang H."/>
        </authorList>
    </citation>
    <scope>NUCLEOTIDE SEQUENCE</scope>
    <source>
        <strain evidence="7">3651</strain>
    </source>
</reference>
<comment type="similarity">
    <text evidence="2">Belongs to the peptidase A1 family.</text>
</comment>
<evidence type="ECO:0000256" key="4">
    <source>
        <dbReference type="ARBA" id="ARBA00022729"/>
    </source>
</evidence>
<dbReference type="SUPFAM" id="SSF50630">
    <property type="entry name" value="Acid proteases"/>
    <property type="match status" value="1"/>
</dbReference>
<dbReference type="Proteomes" id="UP001293254">
    <property type="component" value="Unassembled WGS sequence"/>
</dbReference>
<feature type="domain" description="Xylanase inhibitor N-terminal" evidence="6">
    <location>
        <begin position="94"/>
        <end position="238"/>
    </location>
</feature>
<dbReference type="PANTHER" id="PTHR47965">
    <property type="entry name" value="ASPARTYL PROTEASE-RELATED"/>
    <property type="match status" value="1"/>
</dbReference>
<sequence length="463" mass="49929">MSSSSSLQRNAHSKASKNVFFFSSHCHLSSADLLHSSAVFNSSAMFTTNNSFEPNQERCKQQLVHHVNLPKNPSTALTITHRSRLLPPLVRLRPPLQVSSYQPVLFNSSLCLDLDTSAGGGCNGKPGPGCSNDTCAYFPENPVTGKGGMGLILTDKFALPTAKNPAQFGPVSQIVLSCTFPDKFSTNYRGLAKGSTCLATLGRFNYSLSAQISWGSSAPWIFALCLPSSSNATGIALFNSAGPYNFSPKIDASKLLIHTPLILGPRGSDTQIFYWYKSPDYYIGLTSFRVNGKVVLLNQTLLDIDEKGHGGTKLSTSKPYTVLQSSIFKSLTDAFVKESTAVNLTLVKPLAPFSLCYGAAKIPSTRVGPAVPAIDLVLGNNKVFWRIYGSNSMVRIKNGDVDAWCLGLVDGGDAPKTSIVIGGHHLEDNLVQFDLERERLGFSSSLLLRGTTCANFDLKANQN</sequence>
<dbReference type="Gene3D" id="2.40.70.10">
    <property type="entry name" value="Acid Proteases"/>
    <property type="match status" value="2"/>
</dbReference>
<dbReference type="AlphaFoldDB" id="A0AAE1Z495"/>